<evidence type="ECO:0000256" key="6">
    <source>
        <dbReference type="ARBA" id="ARBA00023065"/>
    </source>
</evidence>
<dbReference type="SUPFAM" id="SSF81324">
    <property type="entry name" value="Voltage-gated potassium channels"/>
    <property type="match status" value="1"/>
</dbReference>
<dbReference type="InterPro" id="IPR013099">
    <property type="entry name" value="K_chnl_dom"/>
</dbReference>
<dbReference type="PANTHER" id="PTHR11003">
    <property type="entry name" value="POTASSIUM CHANNEL, SUBFAMILY K"/>
    <property type="match status" value="1"/>
</dbReference>
<gene>
    <name evidence="13" type="primary">KCNK17</name>
</gene>
<evidence type="ECO:0000256" key="4">
    <source>
        <dbReference type="ARBA" id="ARBA00022958"/>
    </source>
</evidence>
<protein>
    <submittedName>
        <fullName evidence="13">Potassium channel subfamily K member 17</fullName>
    </submittedName>
</protein>
<accession>A0ABM0SER7</accession>
<dbReference type="InterPro" id="IPR003280">
    <property type="entry name" value="2pore_dom_K_chnl"/>
</dbReference>
<keyword evidence="8 13" id="KW-0407">Ion channel</keyword>
<keyword evidence="12" id="KW-1185">Reference proteome</keyword>
<evidence type="ECO:0000259" key="11">
    <source>
        <dbReference type="Pfam" id="PF07885"/>
    </source>
</evidence>
<feature type="compositionally biased region" description="Gly residues" evidence="9">
    <location>
        <begin position="33"/>
        <end position="45"/>
    </location>
</feature>
<feature type="domain" description="Potassium channel" evidence="11">
    <location>
        <begin position="183"/>
        <end position="242"/>
    </location>
</feature>
<organism evidence="12 13">
    <name type="scientific">Galeopterus variegatus</name>
    <name type="common">Malayan flying lemur</name>
    <name type="synonym">Cynocephalus variegatus</name>
    <dbReference type="NCBI Taxonomy" id="482537"/>
    <lineage>
        <taxon>Eukaryota</taxon>
        <taxon>Metazoa</taxon>
        <taxon>Chordata</taxon>
        <taxon>Craniata</taxon>
        <taxon>Vertebrata</taxon>
        <taxon>Euteleostomi</taxon>
        <taxon>Mammalia</taxon>
        <taxon>Eutheria</taxon>
        <taxon>Euarchontoglires</taxon>
        <taxon>Dermoptera</taxon>
        <taxon>Cynocephalidae</taxon>
        <taxon>Galeopterus</taxon>
    </lineage>
</organism>
<feature type="compositionally biased region" description="Basic and acidic residues" evidence="9">
    <location>
        <begin position="81"/>
        <end position="94"/>
    </location>
</feature>
<dbReference type="GO" id="GO:0034220">
    <property type="term" value="P:monoatomic ion transmembrane transport"/>
    <property type="evidence" value="ECO:0007669"/>
    <property type="project" value="UniProtKB-KW"/>
</dbReference>
<keyword evidence="6" id="KW-0406">Ion transport</keyword>
<feature type="compositionally biased region" description="Low complexity" evidence="9">
    <location>
        <begin position="351"/>
        <end position="363"/>
    </location>
</feature>
<comment type="subcellular location">
    <subcellularLocation>
        <location evidence="1">Membrane</location>
        <topology evidence="1">Multi-pass membrane protein</topology>
    </subcellularLocation>
</comment>
<keyword evidence="7 10" id="KW-0472">Membrane</keyword>
<evidence type="ECO:0000256" key="3">
    <source>
        <dbReference type="ARBA" id="ARBA00022692"/>
    </source>
</evidence>
<feature type="region of interest" description="Disordered" evidence="9">
    <location>
        <begin position="339"/>
        <end position="374"/>
    </location>
</feature>
<evidence type="ECO:0000256" key="1">
    <source>
        <dbReference type="ARBA" id="ARBA00004141"/>
    </source>
</evidence>
<evidence type="ECO:0000313" key="12">
    <source>
        <dbReference type="Proteomes" id="UP000694923"/>
    </source>
</evidence>
<proteinExistence type="predicted"/>
<keyword evidence="2" id="KW-0813">Transport</keyword>
<evidence type="ECO:0000313" key="13">
    <source>
        <dbReference type="RefSeq" id="XP_008591358.1"/>
    </source>
</evidence>
<dbReference type="Pfam" id="PF07885">
    <property type="entry name" value="Ion_trans_2"/>
    <property type="match status" value="1"/>
</dbReference>
<dbReference type="Gene3D" id="1.10.287.70">
    <property type="match status" value="1"/>
</dbReference>
<feature type="transmembrane region" description="Helical" evidence="10">
    <location>
        <begin position="298"/>
        <end position="318"/>
    </location>
</feature>
<dbReference type="GeneID" id="103608734"/>
<evidence type="ECO:0000256" key="2">
    <source>
        <dbReference type="ARBA" id="ARBA00022448"/>
    </source>
</evidence>
<reference evidence="13" key="1">
    <citation type="submission" date="2025-08" db="UniProtKB">
        <authorList>
            <consortium name="RefSeq"/>
        </authorList>
    </citation>
    <scope>IDENTIFICATION</scope>
</reference>
<feature type="compositionally biased region" description="Basic and acidic residues" evidence="9">
    <location>
        <begin position="65"/>
        <end position="74"/>
    </location>
</feature>
<feature type="region of interest" description="Disordered" evidence="9">
    <location>
        <begin position="1"/>
        <end position="157"/>
    </location>
</feature>
<dbReference type="PANTHER" id="PTHR11003:SF340">
    <property type="entry name" value="POTASSIUM CHANNEL SUBFAMILY K MEMBER 17"/>
    <property type="match status" value="1"/>
</dbReference>
<keyword evidence="5 10" id="KW-1133">Transmembrane helix</keyword>
<keyword evidence="4" id="KW-0630">Potassium</keyword>
<evidence type="ECO:0000256" key="10">
    <source>
        <dbReference type="SAM" id="Phobius"/>
    </source>
</evidence>
<evidence type="ECO:0000256" key="5">
    <source>
        <dbReference type="ARBA" id="ARBA00022989"/>
    </source>
</evidence>
<keyword evidence="3 10" id="KW-0812">Transmembrane</keyword>
<sequence length="374" mass="40309">MGVANTRIGGGGRQGARLHGSGAGRADPVGAERGPGGFGLLGDRGWGVAVWGSDDGRRMKGHTRHLPERTEGRKGRGRGLQSKDEQDPGHDRRSLGGRGAGRTCPGGWVDVAEESLPESGAAGEGARGAKTRVRVREKEGRTRATVRPGAQPPHRARWSLQPLPQDIAQASKDGANLLSNTTSMGRWELVGSFFFSVSTITTIGYGNLRPHTMAARLFCIFFALVGIPLNLVVLNRLGHLMQHGIYSCARRLGGTWQDPAKARWLAGSGTLLSGLLLFSPRMNPSRRYPVWYKNMVSLWILFGMAWLALIIKLILSLLETPGASCSCCHHISKRNFKSQSWRQGPDGEPKSCSPQQGGCPQGPTGSLWHLESSA</sequence>
<dbReference type="Proteomes" id="UP000694923">
    <property type="component" value="Unplaced"/>
</dbReference>
<evidence type="ECO:0000256" key="8">
    <source>
        <dbReference type="ARBA" id="ARBA00023303"/>
    </source>
</evidence>
<evidence type="ECO:0000256" key="7">
    <source>
        <dbReference type="ARBA" id="ARBA00023136"/>
    </source>
</evidence>
<feature type="transmembrane region" description="Helical" evidence="10">
    <location>
        <begin position="189"/>
        <end position="208"/>
    </location>
</feature>
<feature type="transmembrane region" description="Helical" evidence="10">
    <location>
        <begin position="215"/>
        <end position="234"/>
    </location>
</feature>
<dbReference type="RefSeq" id="XP_008591358.1">
    <property type="nucleotide sequence ID" value="XM_008593136.1"/>
</dbReference>
<name>A0ABM0SER7_GALVR</name>
<evidence type="ECO:0000256" key="9">
    <source>
        <dbReference type="SAM" id="MobiDB-lite"/>
    </source>
</evidence>